<feature type="compositionally biased region" description="Basic residues" evidence="3">
    <location>
        <begin position="553"/>
        <end position="562"/>
    </location>
</feature>
<dbReference type="InterPro" id="IPR037516">
    <property type="entry name" value="Tripartite_DENN"/>
</dbReference>
<dbReference type="InterPro" id="IPR043153">
    <property type="entry name" value="DENN_C"/>
</dbReference>
<dbReference type="Proteomes" id="UP000030758">
    <property type="component" value="Unassembled WGS sequence"/>
</dbReference>
<sequence>MASRLRTDTGTIFDVFAEVASDGTTSWVLWKYPDNFSDDHSCTADSMALMIRSLTVGSAANNVKFLFVEMFRCLLFEECSPKTKLLRSIAEFSFPCPMTSDAVQLFSFVLTDLTGAYTFGFCRHTPRSSTCFCFLSAFPWPELFFKLLNHVATVADQSPPSVVELLLANAYHCRIPLPNQSLVLFSTPGADRFECSCPDTSELPKIPENVAQIISSLIGIKFSFLALPDRILQCCERKQHDCSICQYAVRAQNYFYRWKSGQTQRLRNGGKPFNISDALAAHFYSGSSCSSLSLLECSNALHDWCAIRILQGKLKMQKSVMNEVDLSDVVVLDIDANTCRSPFTDVASLPREVVATIKKNLRPSNMIGDGIARSFLRGLVVLIGGYREALQFRSGESITFNPDSFLQSRPVHMRPFLAKILELQIFQQFIDDRLDRLNKGVGLRDHFEEECNFYSGKDSSKFRHQYSEWMSNMKVRSKSKEAISDIRNIIADLKDESSSRVGDQSESLRELHNPALRVRERENYVRKGTRGSLVANEIMRAILKECGFQLRQRRSLHSKPTRSSKWTQLNLNRDEQGFGESLEGATRHSVPSIPEEQNSDSLDSLEKESSSQFNLMSEMEEYLARRTSLLSRLEEQITRNPVGNSSQDTGSDLIDLKNDTSKEVAKSSATNAGAATSEVQSNLEILKCIFSPPIASAPLQTQGNDAIHCDNWETFD</sequence>
<dbReference type="Pfam" id="PF02141">
    <property type="entry name" value="DENN"/>
    <property type="match status" value="1"/>
</dbReference>
<dbReference type="Pfam" id="PF03456">
    <property type="entry name" value="uDENN"/>
    <property type="match status" value="1"/>
</dbReference>
<dbReference type="GO" id="GO:0030136">
    <property type="term" value="C:clathrin-coated vesicle"/>
    <property type="evidence" value="ECO:0007669"/>
    <property type="project" value="UniProtKB-SubCell"/>
</dbReference>
<dbReference type="GO" id="GO:0005085">
    <property type="term" value="F:guanyl-nucleotide exchange factor activity"/>
    <property type="evidence" value="ECO:0007669"/>
    <property type="project" value="InterPro"/>
</dbReference>
<gene>
    <name evidence="5" type="ORF">M514_03620</name>
</gene>
<dbReference type="EMBL" id="KL367583">
    <property type="protein sequence ID" value="KFD62996.1"/>
    <property type="molecule type" value="Genomic_DNA"/>
</dbReference>
<dbReference type="InterPro" id="IPR001194">
    <property type="entry name" value="cDENN_dom"/>
</dbReference>
<dbReference type="Gene3D" id="6.10.140.1000">
    <property type="match status" value="1"/>
</dbReference>
<dbReference type="PROSITE" id="PS50211">
    <property type="entry name" value="DENN"/>
    <property type="match status" value="1"/>
</dbReference>
<dbReference type="Gene3D" id="3.40.50.11500">
    <property type="match status" value="1"/>
</dbReference>
<dbReference type="GO" id="GO:1901981">
    <property type="term" value="F:phosphatidylinositol phosphate binding"/>
    <property type="evidence" value="ECO:0007669"/>
    <property type="project" value="TreeGrafter"/>
</dbReference>
<evidence type="ECO:0000259" key="4">
    <source>
        <dbReference type="PROSITE" id="PS50211"/>
    </source>
</evidence>
<dbReference type="PANTHER" id="PTHR13196:SF14">
    <property type="entry name" value="UDENN DOMAIN-CONTAINING PROTEIN"/>
    <property type="match status" value="1"/>
</dbReference>
<dbReference type="InterPro" id="IPR005113">
    <property type="entry name" value="uDENN_dom"/>
</dbReference>
<keyword evidence="2" id="KW-0968">Cytoplasmic vesicle</keyword>
<dbReference type="AlphaFoldDB" id="A0A085N0K0"/>
<evidence type="ECO:0000256" key="2">
    <source>
        <dbReference type="ARBA" id="ARBA00023329"/>
    </source>
</evidence>
<feature type="domain" description="UDENN" evidence="4">
    <location>
        <begin position="45"/>
        <end position="440"/>
    </location>
</feature>
<evidence type="ECO:0000256" key="3">
    <source>
        <dbReference type="SAM" id="MobiDB-lite"/>
    </source>
</evidence>
<evidence type="ECO:0000313" key="5">
    <source>
        <dbReference type="EMBL" id="KFD62996.1"/>
    </source>
</evidence>
<proteinExistence type="predicted"/>
<dbReference type="PANTHER" id="PTHR13196">
    <property type="entry name" value="DENN DOMAIN-CONTAINING"/>
    <property type="match status" value="1"/>
</dbReference>
<dbReference type="GO" id="GO:0006897">
    <property type="term" value="P:endocytosis"/>
    <property type="evidence" value="ECO:0007669"/>
    <property type="project" value="TreeGrafter"/>
</dbReference>
<feature type="non-terminal residue" evidence="5">
    <location>
        <position position="716"/>
    </location>
</feature>
<evidence type="ECO:0000256" key="1">
    <source>
        <dbReference type="ARBA" id="ARBA00004132"/>
    </source>
</evidence>
<feature type="region of interest" description="Disordered" evidence="3">
    <location>
        <begin position="553"/>
        <end position="610"/>
    </location>
</feature>
<dbReference type="SMART" id="SM00800">
    <property type="entry name" value="uDENN"/>
    <property type="match status" value="1"/>
</dbReference>
<organism evidence="5">
    <name type="scientific">Trichuris suis</name>
    <name type="common">pig whipworm</name>
    <dbReference type="NCBI Taxonomy" id="68888"/>
    <lineage>
        <taxon>Eukaryota</taxon>
        <taxon>Metazoa</taxon>
        <taxon>Ecdysozoa</taxon>
        <taxon>Nematoda</taxon>
        <taxon>Enoplea</taxon>
        <taxon>Dorylaimia</taxon>
        <taxon>Trichinellida</taxon>
        <taxon>Trichuridae</taxon>
        <taxon>Trichuris</taxon>
    </lineage>
</organism>
<dbReference type="Gene3D" id="3.30.450.200">
    <property type="match status" value="1"/>
</dbReference>
<accession>A0A085N0K0</accession>
<dbReference type="SMART" id="SM00801">
    <property type="entry name" value="dDENN"/>
    <property type="match status" value="1"/>
</dbReference>
<comment type="subcellular location">
    <subcellularLocation>
        <location evidence="1">Cytoplasmic vesicle</location>
        <location evidence="1">Clathrin-coated vesicle</location>
    </subcellularLocation>
</comment>
<reference evidence="5" key="1">
    <citation type="journal article" date="2014" name="Nat. Genet.">
        <title>Genome and transcriptome of the porcine whipworm Trichuris suis.</title>
        <authorList>
            <person name="Jex A.R."/>
            <person name="Nejsum P."/>
            <person name="Schwarz E.M."/>
            <person name="Hu L."/>
            <person name="Young N.D."/>
            <person name="Hall R.S."/>
            <person name="Korhonen P.K."/>
            <person name="Liao S."/>
            <person name="Thamsborg S."/>
            <person name="Xia J."/>
            <person name="Xu P."/>
            <person name="Wang S."/>
            <person name="Scheerlinck J.P."/>
            <person name="Hofmann A."/>
            <person name="Sternberg P.W."/>
            <person name="Wang J."/>
            <person name="Gasser R.B."/>
        </authorList>
    </citation>
    <scope>NUCLEOTIDE SEQUENCE [LARGE SCALE GENOMIC DNA]</scope>
    <source>
        <strain evidence="5">DCEP-RM93F</strain>
    </source>
</reference>
<dbReference type="InterPro" id="IPR040032">
    <property type="entry name" value="DENND1A/B/C"/>
</dbReference>
<dbReference type="GO" id="GO:0005829">
    <property type="term" value="C:cytosol"/>
    <property type="evidence" value="ECO:0007669"/>
    <property type="project" value="TreeGrafter"/>
</dbReference>
<dbReference type="Pfam" id="PF03455">
    <property type="entry name" value="dDENN"/>
    <property type="match status" value="1"/>
</dbReference>
<dbReference type="GO" id="GO:0032456">
    <property type="term" value="P:endocytic recycling"/>
    <property type="evidence" value="ECO:0007669"/>
    <property type="project" value="TreeGrafter"/>
</dbReference>
<protein>
    <recommendedName>
        <fullName evidence="4">UDENN domain-containing protein</fullName>
    </recommendedName>
</protein>
<dbReference type="InterPro" id="IPR005112">
    <property type="entry name" value="dDENN_dom"/>
</dbReference>
<name>A0A085N0K0_9BILA</name>